<dbReference type="EMBL" id="JXAL01000016">
    <property type="protein sequence ID" value="KIL35883.1"/>
    <property type="molecule type" value="Genomic_DNA"/>
</dbReference>
<keyword evidence="2" id="KW-1185">Reference proteome</keyword>
<accession>A0ABR5A5F4</accession>
<name>A0ABR5A5F4_9BACL</name>
<protein>
    <submittedName>
        <fullName evidence="1">Uncharacterized protein</fullName>
    </submittedName>
</protein>
<comment type="caution">
    <text evidence="1">The sequence shown here is derived from an EMBL/GenBank/DDBJ whole genome shotgun (WGS) entry which is preliminary data.</text>
</comment>
<evidence type="ECO:0000313" key="2">
    <source>
        <dbReference type="Proteomes" id="UP000054526"/>
    </source>
</evidence>
<evidence type="ECO:0000313" key="1">
    <source>
        <dbReference type="EMBL" id="KIL35883.1"/>
    </source>
</evidence>
<organism evidence="1 2">
    <name type="scientific">Cohnella kolymensis</name>
    <dbReference type="NCBI Taxonomy" id="1590652"/>
    <lineage>
        <taxon>Bacteria</taxon>
        <taxon>Bacillati</taxon>
        <taxon>Bacillota</taxon>
        <taxon>Bacilli</taxon>
        <taxon>Bacillales</taxon>
        <taxon>Paenibacillaceae</taxon>
        <taxon>Cohnella</taxon>
    </lineage>
</organism>
<dbReference type="Proteomes" id="UP000054526">
    <property type="component" value="Unassembled WGS sequence"/>
</dbReference>
<gene>
    <name evidence="1" type="ORF">SD71_10870</name>
</gene>
<sequence>MRCVYFEVINWKYFFSGYYEIPDECVEPISFEKLLNCEWKYFRSGRDKVILKWRKYLRVIEIEAIDDMTEEVAK</sequence>
<reference evidence="1 2" key="1">
    <citation type="submission" date="2014-12" db="EMBL/GenBank/DDBJ databases">
        <title>Draft genome sequence of Cohnella kolymensis strain B-2846.</title>
        <authorList>
            <person name="Karlyshev A.V."/>
            <person name="Kudryashova E.B."/>
        </authorList>
    </citation>
    <scope>NUCLEOTIDE SEQUENCE [LARGE SCALE GENOMIC DNA]</scope>
    <source>
        <strain evidence="1 2">VKM B-2846</strain>
    </source>
</reference>
<proteinExistence type="predicted"/>